<reference evidence="2 3" key="1">
    <citation type="journal article" date="2015" name="Nature">
        <title>rRNA introns, odd ribosomes, and small enigmatic genomes across a large radiation of phyla.</title>
        <authorList>
            <person name="Brown C.T."/>
            <person name="Hug L.A."/>
            <person name="Thomas B.C."/>
            <person name="Sharon I."/>
            <person name="Castelle C.J."/>
            <person name="Singh A."/>
            <person name="Wilkins M.J."/>
            <person name="Williams K.H."/>
            <person name="Banfield J.F."/>
        </authorList>
    </citation>
    <scope>NUCLEOTIDE SEQUENCE [LARGE SCALE GENOMIC DNA]</scope>
</reference>
<proteinExistence type="predicted"/>
<keyword evidence="1" id="KW-0812">Transmembrane</keyword>
<accession>A0A837HTZ1</accession>
<feature type="transmembrane region" description="Helical" evidence="1">
    <location>
        <begin position="114"/>
        <end position="135"/>
    </location>
</feature>
<gene>
    <name evidence="2" type="ORF">UT35_C0025G0007</name>
</gene>
<organism evidence="2 3">
    <name type="scientific">Candidatus Yanofskybacteria bacterium GW2011_GWD1_39_16</name>
    <dbReference type="NCBI Taxonomy" id="1619030"/>
    <lineage>
        <taxon>Bacteria</taxon>
        <taxon>Candidatus Yanofskyibacteriota</taxon>
    </lineage>
</organism>
<evidence type="ECO:0000256" key="1">
    <source>
        <dbReference type="SAM" id="Phobius"/>
    </source>
</evidence>
<keyword evidence="1" id="KW-0472">Membrane</keyword>
<evidence type="ECO:0000313" key="2">
    <source>
        <dbReference type="EMBL" id="KKR07428.1"/>
    </source>
</evidence>
<name>A0A837HTZ1_9BACT</name>
<dbReference type="AlphaFoldDB" id="A0A837HTZ1"/>
<evidence type="ECO:0000313" key="3">
    <source>
        <dbReference type="Proteomes" id="UP000033996"/>
    </source>
</evidence>
<keyword evidence="1" id="KW-1133">Transmembrane helix</keyword>
<sequence length="279" mass="31290">MGGTRPSMPANLSIVLVTEMHQFMNQEEQKILKAVVEHHSGLLSPAEMINGIASHDRKIVEKLVIKGYIEEVPQPVPEFPQGHKMLNFYRATEKGHSAFEPWYKKFWFSFKNNTTLYIAIASIIFGLVSSAASWLTVQNSIQANIISEQPFLNFIDIDDQPYQFINSGKGVALNIFLILWDKPGSQLYATPERAVIEAIAPGNVTPGHIDARSLIKTSSSDIEDKLPGIAGLFQAANHEDTSWFSLIYEDIYGRKYATLVRGPGTKEYTKAVEFIDFNH</sequence>
<protein>
    <submittedName>
        <fullName evidence="2">Uncharacterized protein</fullName>
    </submittedName>
</protein>
<dbReference type="Proteomes" id="UP000033996">
    <property type="component" value="Unassembled WGS sequence"/>
</dbReference>
<dbReference type="EMBL" id="LBWL01000025">
    <property type="protein sequence ID" value="KKR07428.1"/>
    <property type="molecule type" value="Genomic_DNA"/>
</dbReference>
<comment type="caution">
    <text evidence="2">The sequence shown here is derived from an EMBL/GenBank/DDBJ whole genome shotgun (WGS) entry which is preliminary data.</text>
</comment>